<evidence type="ECO:0000313" key="3">
    <source>
        <dbReference type="EMBL" id="MDX5929737.1"/>
    </source>
</evidence>
<dbReference type="InterPro" id="IPR013610">
    <property type="entry name" value="ArdC_N"/>
</dbReference>
<dbReference type="RefSeq" id="WP_319615895.1">
    <property type="nucleotide sequence ID" value="NZ_JAWXYB010000018.1"/>
</dbReference>
<dbReference type="Pfam" id="PF08401">
    <property type="entry name" value="ArdcN"/>
    <property type="match status" value="1"/>
</dbReference>
<sequence length="303" mass="32873">MSRRQVTPPRVYRGINNLMLGLTQDLRFNGDPRWCSYRQAKERGWQVRKGETATTVVFYKRCLRKGDAGNASGGGEAGGSGGHSHSGDDYNRYFRLLRTSPVFHASQMDNVPVYCPPDLSTQPWRTPEAVETILTNSGARIDYGGSSACFIPAQDCIRLPPKAAFRSDAAFAYTALHEAGHYAYAAPRLNLSQGGRFGSAAYAFEELVVSIASVNVCTVIGVAAEIENTASYVADWLTVLKSEKKAIFRAAADAQRVADYLLAFHPDYAASVAASAYRDDQDDDALAEIDHEDEGGVELAAAA</sequence>
<organism evidence="3 4">
    <name type="scientific">Acidiphilium acidophilum</name>
    <name type="common">Thiobacillus acidophilus</name>
    <dbReference type="NCBI Taxonomy" id="76588"/>
    <lineage>
        <taxon>Bacteria</taxon>
        <taxon>Pseudomonadati</taxon>
        <taxon>Pseudomonadota</taxon>
        <taxon>Alphaproteobacteria</taxon>
        <taxon>Acetobacterales</taxon>
        <taxon>Acidocellaceae</taxon>
        <taxon>Acidiphilium</taxon>
    </lineage>
</organism>
<dbReference type="Proteomes" id="UP001279553">
    <property type="component" value="Unassembled WGS sequence"/>
</dbReference>
<name>A0AAW9DN15_ACIAO</name>
<evidence type="ECO:0000259" key="1">
    <source>
        <dbReference type="Pfam" id="PF08401"/>
    </source>
</evidence>
<dbReference type="InterPro" id="IPR041459">
    <property type="entry name" value="MPTase-PolyVal"/>
</dbReference>
<reference evidence="3 4" key="1">
    <citation type="submission" date="2023-11" db="EMBL/GenBank/DDBJ databases">
        <title>MicrobeMod: A computational toolkit for identifying prokaryotic methylation and restriction-modification with nanopore sequencing.</title>
        <authorList>
            <person name="Crits-Christoph A."/>
            <person name="Kang S.C."/>
            <person name="Lee H."/>
            <person name="Ostrov N."/>
        </authorList>
    </citation>
    <scope>NUCLEOTIDE SEQUENCE [LARGE SCALE GENOMIC DNA]</scope>
    <source>
        <strain evidence="3 4">DSMZ 700</strain>
    </source>
</reference>
<keyword evidence="4" id="KW-1185">Reference proteome</keyword>
<proteinExistence type="predicted"/>
<dbReference type="PIRSF" id="PIRSF037112">
    <property type="entry name" value="Antirestriction_ArdC"/>
    <property type="match status" value="1"/>
</dbReference>
<dbReference type="EMBL" id="JAWXYB010000018">
    <property type="protein sequence ID" value="MDX5929737.1"/>
    <property type="molecule type" value="Genomic_DNA"/>
</dbReference>
<accession>A0AAW9DN15</accession>
<gene>
    <name evidence="3" type="ORF">SIL87_03015</name>
</gene>
<dbReference type="Pfam" id="PF18818">
    <property type="entry name" value="MPTase-PolyVal"/>
    <property type="match status" value="1"/>
</dbReference>
<dbReference type="AlphaFoldDB" id="A0AAW9DN15"/>
<comment type="caution">
    <text evidence="3">The sequence shown here is derived from an EMBL/GenBank/DDBJ whole genome shotgun (WGS) entry which is preliminary data.</text>
</comment>
<protein>
    <submittedName>
        <fullName evidence="3">Zincin-like metallopeptidase domain-containing protein</fullName>
    </submittedName>
</protein>
<evidence type="ECO:0000259" key="2">
    <source>
        <dbReference type="Pfam" id="PF18818"/>
    </source>
</evidence>
<feature type="domain" description="N-terminal" evidence="1">
    <location>
        <begin position="10"/>
        <end position="82"/>
    </location>
</feature>
<feature type="domain" description="Polyvalent protein metallopeptidase" evidence="2">
    <location>
        <begin position="128"/>
        <end position="252"/>
    </location>
</feature>
<evidence type="ECO:0000313" key="4">
    <source>
        <dbReference type="Proteomes" id="UP001279553"/>
    </source>
</evidence>
<dbReference type="GO" id="GO:0003697">
    <property type="term" value="F:single-stranded DNA binding"/>
    <property type="evidence" value="ECO:0007669"/>
    <property type="project" value="InterPro"/>
</dbReference>
<dbReference type="InterPro" id="IPR017113">
    <property type="entry name" value="Antirestriction_ArdC"/>
</dbReference>